<reference evidence="2 3" key="1">
    <citation type="journal article" date="2019" name="Int. J. Syst. Evol. Microbiol.">
        <title>The Global Catalogue of Microorganisms (GCM) 10K type strain sequencing project: providing services to taxonomists for standard genome sequencing and annotation.</title>
        <authorList>
            <consortium name="The Broad Institute Genomics Platform"/>
            <consortium name="The Broad Institute Genome Sequencing Center for Infectious Disease"/>
            <person name="Wu L."/>
            <person name="Ma J."/>
        </authorList>
    </citation>
    <scope>NUCLEOTIDE SEQUENCE [LARGE SCALE GENOMIC DNA]</scope>
    <source>
        <strain evidence="2 3">JCM 19585</strain>
    </source>
</reference>
<gene>
    <name evidence="2" type="ORF">GCM10009037_19780</name>
</gene>
<evidence type="ECO:0000313" key="3">
    <source>
        <dbReference type="Proteomes" id="UP000628840"/>
    </source>
</evidence>
<name>A0A830EY53_9EURY</name>
<comment type="caution">
    <text evidence="2">The sequence shown here is derived from an EMBL/GenBank/DDBJ whole genome shotgun (WGS) entry which is preliminary data.</text>
</comment>
<dbReference type="InterPro" id="IPR004843">
    <property type="entry name" value="Calcineurin-like_PHP"/>
</dbReference>
<evidence type="ECO:0000313" key="2">
    <source>
        <dbReference type="EMBL" id="GGL36253.1"/>
    </source>
</evidence>
<proteinExistence type="predicted"/>
<dbReference type="InterPro" id="IPR029052">
    <property type="entry name" value="Metallo-depent_PP-like"/>
</dbReference>
<dbReference type="InterPro" id="IPR050535">
    <property type="entry name" value="DNA_Repair-Maintenance_Comp"/>
</dbReference>
<dbReference type="Proteomes" id="UP000628840">
    <property type="component" value="Unassembled WGS sequence"/>
</dbReference>
<dbReference type="EMBL" id="BMPF01000003">
    <property type="protein sequence ID" value="GGL36253.1"/>
    <property type="molecule type" value="Genomic_DNA"/>
</dbReference>
<feature type="domain" description="Calcineurin-like phosphoesterase" evidence="1">
    <location>
        <begin position="117"/>
        <end position="313"/>
    </location>
</feature>
<dbReference type="Gene3D" id="3.60.21.10">
    <property type="match status" value="1"/>
</dbReference>
<dbReference type="RefSeq" id="WP_188883589.1">
    <property type="nucleotide sequence ID" value="NZ_BMPF01000003.1"/>
</dbReference>
<dbReference type="AlphaFoldDB" id="A0A830EY53"/>
<keyword evidence="3" id="KW-1185">Reference proteome</keyword>
<dbReference type="Pfam" id="PF00149">
    <property type="entry name" value="Metallophos"/>
    <property type="match status" value="1"/>
</dbReference>
<dbReference type="OrthoDB" id="11638at2157"/>
<organism evidence="2 3">
    <name type="scientific">Halarchaeum grantii</name>
    <dbReference type="NCBI Taxonomy" id="1193105"/>
    <lineage>
        <taxon>Archaea</taxon>
        <taxon>Methanobacteriati</taxon>
        <taxon>Methanobacteriota</taxon>
        <taxon>Stenosarchaea group</taxon>
        <taxon>Halobacteria</taxon>
        <taxon>Halobacteriales</taxon>
        <taxon>Halobacteriaceae</taxon>
    </lineage>
</organism>
<dbReference type="GO" id="GO:0016787">
    <property type="term" value="F:hydrolase activity"/>
    <property type="evidence" value="ECO:0007669"/>
    <property type="project" value="InterPro"/>
</dbReference>
<evidence type="ECO:0000259" key="1">
    <source>
        <dbReference type="Pfam" id="PF00149"/>
    </source>
</evidence>
<protein>
    <recommendedName>
        <fullName evidence="1">Calcineurin-like phosphoesterase domain-containing protein</fullName>
    </recommendedName>
</protein>
<accession>A0A830EY53</accession>
<dbReference type="PANTHER" id="PTHR30337">
    <property type="entry name" value="COMPONENT OF ATP-DEPENDENT DSDNA EXONUCLEASE"/>
    <property type="match status" value="1"/>
</dbReference>
<dbReference type="PANTHER" id="PTHR30337:SF0">
    <property type="entry name" value="NUCLEASE SBCCD SUBUNIT D"/>
    <property type="match status" value="1"/>
</dbReference>
<dbReference type="SUPFAM" id="SSF56300">
    <property type="entry name" value="Metallo-dependent phosphatases"/>
    <property type="match status" value="1"/>
</dbReference>
<sequence>MAQYTEWQMGALDPDAIPENDRFETPLTLRVVALDHPDDGRRDAELTVADTDGNTLTLSIWTTHEVDVDWRVGHRYRLKNVRAKQWTSNGETHSLLSSTRNLTATDLGATTDSAVHLLVIGDTHIGYRHREAKPAWAHDSDGRAGFTNALSLARNLDVDAVVHAGDIFDHGVTQADALEATQALADLHADGIPFHYVVGNHDTKTGLAELDAFTTKTDVDHHLHRAPVPLSSDDLDVALYGIDHTNGRLDDVDLEATVSSYFGTNVLVLHQTPSPIVDDDGDLLYSDGVDVRPLLDIDGASINLVVTGHLHVPAQGMVRGTDVPALITGPTIPISTLDRNTTPCAWLVTVTDDGIDITRYPLNE</sequence>